<gene>
    <name evidence="1" type="ORF">B1R32_11313</name>
</gene>
<keyword evidence="2" id="KW-1185">Reference proteome</keyword>
<dbReference type="Proteomes" id="UP000237684">
    <property type="component" value="Unassembled WGS sequence"/>
</dbReference>
<dbReference type="InParanoid" id="A0A2S8SR83"/>
<proteinExistence type="predicted"/>
<reference evidence="1 2" key="1">
    <citation type="journal article" date="2018" name="Syst. Appl. Microbiol.">
        <title>Abditibacterium utsteinense sp. nov., the first cultivated member of candidate phylum FBP, isolated from ice-free Antarctic soil samples.</title>
        <authorList>
            <person name="Tahon G."/>
            <person name="Tytgat B."/>
            <person name="Lebbe L."/>
            <person name="Carlier A."/>
            <person name="Willems A."/>
        </authorList>
    </citation>
    <scope>NUCLEOTIDE SEQUENCE [LARGE SCALE GENOMIC DNA]</scope>
    <source>
        <strain evidence="1 2">LMG 29911</strain>
    </source>
</reference>
<organism evidence="1 2">
    <name type="scientific">Abditibacterium utsteinense</name>
    <dbReference type="NCBI Taxonomy" id="1960156"/>
    <lineage>
        <taxon>Bacteria</taxon>
        <taxon>Pseudomonadati</taxon>
        <taxon>Abditibacteriota</taxon>
        <taxon>Abditibacteriia</taxon>
        <taxon>Abditibacteriales</taxon>
        <taxon>Abditibacteriaceae</taxon>
        <taxon>Abditibacterium</taxon>
    </lineage>
</organism>
<evidence type="ECO:0000313" key="2">
    <source>
        <dbReference type="Proteomes" id="UP000237684"/>
    </source>
</evidence>
<comment type="caution">
    <text evidence="1">The sequence shown here is derived from an EMBL/GenBank/DDBJ whole genome shotgun (WGS) entry which is preliminary data.</text>
</comment>
<accession>A0A2S8SR83</accession>
<sequence length="34" mass="3698">MTNGAGLTQKGGMEIEIGLMSFYKLWDSALIPQP</sequence>
<dbReference type="EMBL" id="NIGF01000013">
    <property type="protein sequence ID" value="PQV63286.1"/>
    <property type="molecule type" value="Genomic_DNA"/>
</dbReference>
<name>A0A2S8SR83_9BACT</name>
<dbReference type="AlphaFoldDB" id="A0A2S8SR83"/>
<protein>
    <submittedName>
        <fullName evidence="1">Uncharacterized protein</fullName>
    </submittedName>
</protein>
<evidence type="ECO:0000313" key="1">
    <source>
        <dbReference type="EMBL" id="PQV63286.1"/>
    </source>
</evidence>